<evidence type="ECO:0000313" key="1">
    <source>
        <dbReference type="EMBL" id="EST45970.1"/>
    </source>
</evidence>
<protein>
    <recommendedName>
        <fullName evidence="4">Tetratricopeptide repeat protein</fullName>
    </recommendedName>
</protein>
<dbReference type="EMBL" id="AUWU02000004">
    <property type="protein sequence ID" value="KAH0574527.1"/>
    <property type="molecule type" value="Genomic_DNA"/>
</dbReference>
<sequence>MEEINELIRTATFYSYIGQFDEALQHLLEAFEIGMETFNNNKAAPELCSLYMKLIKIYAKLGNMKKEQEFLLLINDCQPEQNPATNAELIHFVTDIQFQQGSITAEDAYKQLLLAFKTFQKYQVHSVQAINIVYHFFTTAAAMKQQETANEALQWIRDNIIQVCIKGKSDLEIQARNAVTQHLDMIQEKLQEIKSQNLDIFEDSFEDIGEL</sequence>
<organism evidence="1">
    <name type="scientific">Spironucleus salmonicida</name>
    <dbReference type="NCBI Taxonomy" id="348837"/>
    <lineage>
        <taxon>Eukaryota</taxon>
        <taxon>Metamonada</taxon>
        <taxon>Diplomonadida</taxon>
        <taxon>Hexamitidae</taxon>
        <taxon>Hexamitinae</taxon>
        <taxon>Spironucleus</taxon>
    </lineage>
</organism>
<reference evidence="2" key="2">
    <citation type="submission" date="2020-12" db="EMBL/GenBank/DDBJ databases">
        <title>New Spironucleus salmonicida genome in near-complete chromosomes.</title>
        <authorList>
            <person name="Xu F."/>
            <person name="Kurt Z."/>
            <person name="Jimenez-Gonzalez A."/>
            <person name="Astvaldsson A."/>
            <person name="Andersson J.O."/>
            <person name="Svard S.G."/>
        </authorList>
    </citation>
    <scope>NUCLEOTIDE SEQUENCE</scope>
    <source>
        <strain evidence="2">ATCC 50377</strain>
    </source>
</reference>
<dbReference type="EMBL" id="KI546085">
    <property type="protein sequence ID" value="EST45970.1"/>
    <property type="molecule type" value="Genomic_DNA"/>
</dbReference>
<keyword evidence="3" id="KW-1185">Reference proteome</keyword>
<evidence type="ECO:0008006" key="4">
    <source>
        <dbReference type="Google" id="ProtNLM"/>
    </source>
</evidence>
<dbReference type="Gene3D" id="1.25.40.10">
    <property type="entry name" value="Tetratricopeptide repeat domain"/>
    <property type="match status" value="1"/>
</dbReference>
<dbReference type="InterPro" id="IPR011990">
    <property type="entry name" value="TPR-like_helical_dom_sf"/>
</dbReference>
<gene>
    <name evidence="1" type="ORF">SS50377_13949</name>
    <name evidence="2" type="ORF">SS50377_24485</name>
</gene>
<dbReference type="AlphaFoldDB" id="V6LMW3"/>
<dbReference type="VEuPathDB" id="GiardiaDB:SS50377_24485"/>
<name>V6LMW3_9EUKA</name>
<reference evidence="1 2" key="1">
    <citation type="journal article" date="2014" name="PLoS Genet.">
        <title>The Genome of Spironucleus salmonicida Highlights a Fish Pathogen Adapted to Fluctuating Environments.</title>
        <authorList>
            <person name="Xu F."/>
            <person name="Jerlstrom-Hultqvist J."/>
            <person name="Einarsson E."/>
            <person name="Astvaldsson A."/>
            <person name="Svard S.G."/>
            <person name="Andersson J.O."/>
        </authorList>
    </citation>
    <scope>NUCLEOTIDE SEQUENCE</scope>
    <source>
        <strain evidence="2">ATCC 50377</strain>
    </source>
</reference>
<proteinExistence type="predicted"/>
<accession>V6LMW3</accession>
<evidence type="ECO:0000313" key="2">
    <source>
        <dbReference type="EMBL" id="KAH0574527.1"/>
    </source>
</evidence>
<evidence type="ECO:0000313" key="3">
    <source>
        <dbReference type="Proteomes" id="UP000018208"/>
    </source>
</evidence>
<dbReference type="Proteomes" id="UP000018208">
    <property type="component" value="Unassembled WGS sequence"/>
</dbReference>